<protein>
    <submittedName>
        <fullName evidence="1">Uncharacterized protein</fullName>
    </submittedName>
</protein>
<reference evidence="1" key="1">
    <citation type="submission" date="2021-01" db="EMBL/GenBank/DDBJ databases">
        <title>Phytophthora aleatoria, a newly-described species from Pinus radiata is distinct from Phytophthora cactorum isolates based on comparative genomics.</title>
        <authorList>
            <person name="Mcdougal R."/>
            <person name="Panda P."/>
            <person name="Williams N."/>
            <person name="Studholme D.J."/>
        </authorList>
    </citation>
    <scope>NUCLEOTIDE SEQUENCE</scope>
    <source>
        <strain evidence="1">NZFS 4037</strain>
    </source>
</reference>
<proteinExistence type="predicted"/>
<sequence length="73" mass="8304">MDKMKLALMVSSKTKLPGDLVAQYRAPAFVVDLEEVMVSPRGIYSYTNDMNSPRVWFSVCNECNISIVQYRVP</sequence>
<name>A0A8J5IGL1_9STRA</name>
<dbReference type="AlphaFoldDB" id="A0A8J5IGL1"/>
<evidence type="ECO:0000313" key="1">
    <source>
        <dbReference type="EMBL" id="KAG6948923.1"/>
    </source>
</evidence>
<gene>
    <name evidence="1" type="ORF">JG688_00014863</name>
</gene>
<dbReference type="EMBL" id="JAENGY010001487">
    <property type="protein sequence ID" value="KAG6948923.1"/>
    <property type="molecule type" value="Genomic_DNA"/>
</dbReference>
<comment type="caution">
    <text evidence="1">The sequence shown here is derived from an EMBL/GenBank/DDBJ whole genome shotgun (WGS) entry which is preliminary data.</text>
</comment>
<dbReference type="Proteomes" id="UP000709295">
    <property type="component" value="Unassembled WGS sequence"/>
</dbReference>
<evidence type="ECO:0000313" key="2">
    <source>
        <dbReference type="Proteomes" id="UP000709295"/>
    </source>
</evidence>
<accession>A0A8J5IGL1</accession>
<keyword evidence="2" id="KW-1185">Reference proteome</keyword>
<organism evidence="1 2">
    <name type="scientific">Phytophthora aleatoria</name>
    <dbReference type="NCBI Taxonomy" id="2496075"/>
    <lineage>
        <taxon>Eukaryota</taxon>
        <taxon>Sar</taxon>
        <taxon>Stramenopiles</taxon>
        <taxon>Oomycota</taxon>
        <taxon>Peronosporomycetes</taxon>
        <taxon>Peronosporales</taxon>
        <taxon>Peronosporaceae</taxon>
        <taxon>Phytophthora</taxon>
    </lineage>
</organism>